<evidence type="ECO:0000256" key="1">
    <source>
        <dbReference type="SAM" id="MobiDB-lite"/>
    </source>
</evidence>
<dbReference type="InterPro" id="IPR032721">
    <property type="entry name" value="Toxin-deaminase"/>
</dbReference>
<gene>
    <name evidence="2" type="ORF">QE424_002119</name>
</gene>
<dbReference type="Proteomes" id="UP001226084">
    <property type="component" value="Unassembled WGS sequence"/>
</dbReference>
<accession>A0AAP5AK47</accession>
<name>A0AAP5AK47_9GAMM</name>
<dbReference type="Pfam" id="PF14424">
    <property type="entry name" value="Toxin-deaminase"/>
    <property type="match status" value="1"/>
</dbReference>
<protein>
    <submittedName>
        <fullName evidence="2">Uncharacterized protein</fullName>
    </submittedName>
</protein>
<dbReference type="RefSeq" id="WP_307107123.1">
    <property type="nucleotide sequence ID" value="NZ_JAUTAS010000001.1"/>
</dbReference>
<proteinExistence type="predicted"/>
<feature type="region of interest" description="Disordered" evidence="1">
    <location>
        <begin position="373"/>
        <end position="395"/>
    </location>
</feature>
<reference evidence="2" key="1">
    <citation type="submission" date="2023-07" db="EMBL/GenBank/DDBJ databases">
        <title>Functional and genomic diversity of the sorghum phyllosphere microbiome.</title>
        <authorList>
            <person name="Shade A."/>
        </authorList>
    </citation>
    <scope>NUCLEOTIDE SEQUENCE</scope>
    <source>
        <strain evidence="2">SORGH_AS_0457</strain>
    </source>
</reference>
<sequence length="2581" mass="276317">MPAIPSPPTRMPSPGQVHNRTVMGSVITLPLRGVPHTQLRALADRLAAAPIDTTLLQALIEEGLPGTPLGDGIADWLAGRCVLPVCAKEETLAWRCVLLHALRLPAAHWEVECITERQRLTAATAAADPFLQRLRDALYRPMHVTPVQWQALLLERRQQDGKADARAVALDVQKDRLGGKNDHLRWAWALAQLQAVAPEASPRTLQRALRHVRQQRDAGLVEPRAGLPQVFDTLDASSIKAIYARLAALHGGATDEGHASSAGVTPHALALELLAVSHQSSLDCQAQVMPLGRYDGVARALVSLLSVPLQLPQMLGTGFGVAYAGAVGARLLGHTARAADAVVDAARTLDLDGAWMLSLQTVACTPAAGAASPASNSDSLLGRQRPGTALAQPGQCWEERRTVPGLLRAQAAAMGALLARQEQPAATSQRTPMQAMVPTAEARSVHHPAVLPLALSGALTDMGVPAFVPTGTPSLLGSAAAQAMVPMQGALPLAVLVPLMDRIPPRDWWETLDWQVPRTPAGLYAAVTDAFAVAGLDLQQRTPTPAALAAFFDAAPARAWYAALQDFALLPEGAKRTLAGGDSAAARAYAFTRMLDVLTHGPHEDADAAALHRLARIGSAAVDHLQAQEDVPLAAAHAYFDALAWQTGTVAGRLAVPMTAPQLDAHHRRMRQAYGMPVPHPEDPAQTRRWLIEAEPALLDATGFEVLDAADALLADLLVSLRGMVDPLRFGEGWEWRGSAPTVADWRDHLERRAAMAGTHWATELGALFHHIAASLARYDDLEPALQSVIDPRRSDLRVLTRELIAPVVQLYAGLDMPMDRADPWYPVAYSTCAAFFAWVGDARSSPALDLLERMDLGGNPVPLRRLLPPTSIGRPLPGAVIRHLLGSERYPATAAEQERALLRLIRGDESRELIASTLGIAREAVTPELAHGFFRTLAVLPGGETLGGWRTAFERGSTWHLSPAEWLTLQPASALAALWRAPDGYDNRRGLVNVVNHASASRVQTRQAQGVPELWTRIMEGPAALDDWCGSDDARHTVWRHLLRPLPGGTAPSRLDHAAPLTAATCTALLSASAQAQLAVPAEPGGWGERTAADDGAPVLSLAIALRARYPALTTDEAIAFSTVLLPPGARGASGPDAPLQFPLLATRRELPAPADAIERALPEYALREMPTPAPARSGLDPSRLPELDTLLDRFGLSVLHPRSERDSDAAPLAAVDAWALMSRTRQFAEFCRPLLAEAGWYGGSVGETASPRGAQSMLARLMLERYVGLDRIDVLRDRFASPSVVDARFTELARELRDAVLQTNPGASPAALEIVYWLLASELEQPALLVSGIPEWLGYASSPLSVSLLHAATFVNAMQPGACGRLDFDTVTALPAQLAKPVDAAGEHDALHEAWARTLVPAAVACASAHGVIPPTTRLDAVSGQQISDALDFLQAQQGQHALHVEQLGSPAPRRMDVAAQTLREAGVPPALWSQRPADIGEDYLAQHGIVPSRLVAFESHLYALGKPSAAGGDPPDDSQQRILVTNDDSLQALLVADAYLSTSGPTTADRYAAEFDTYQRRVESGLAGLITTALQGLPAEDRQLLQEATCSTLRVSCDGRQADQGLLLRCDPAGSDDAPVYYEIVPQAGMARRAWADPVLGQLIDFEGLISGAVRRTRDGNGLNPLPGLSLASSGVAIRGSDGQKLSGIAKLAATHLWQPVLDRIRNEELAHLTGLEQRRKRELHVLNELAEFAVPGYGCAEQLQAGDLSLGTLAKCAMDAPVLEVGRFVACTVRIAEAAGERTIQSIAAEAGSALVTLGKDVARKGGLGTIETVGKGALWAGSHAWNSALAGAGWLRRALRSGTALDGSALAVERAVSQGAAPAGAVQALKTRMPSLAEARLADGSVALVVAQRTSWHRFDLITGHAYGPPLEEFTFEDELPSTIPARRTEQGLQVSVGDTPVQFLAHGDDEWDVLLQGQRYRLNTDGDALEALPANARPTGPGHWQPLPASCRPRRSLEMLPCARQSRLRFVPDAASDLDVGTLPPERMDALAAATREFTLDLGHVSPDTGETLRLMVHKGDICAWTPSAKGAPPTLPPLPAALRDALGLPASVSYPDTLRGTLVDAPDFGLGASVQAADLTRLRQALPVVDLGALVPGIADARRLRAIRVETPFLRGLCIEPDDGVFYQAALPDTLEAGAEVQFTRLQDERDAAAIHAYLRTSEGYRMNLLRPYLEQDRENIARLAYSFIRPGLSEDQLAQFPSYDAYVDYFAARGRPDVLKRYADRVLTGEREQLGFVQIARRRIPDWKAMGSATEEERGQVADVLNALLPATGGKGTWQPVDAAALALPDTGRLIQAHLKGANLAFAEIIDDDGKRTIEYALSGGKRGRNVQLRQDASLGDGTRFVDARKAMQGVAPLKTITSLPVVRNLDNLEGRPFSRKLDSEALIASAMEDHLRAISFKLWTLQDTCRTCGGVVMQQLRNRFPDAEPLLGALHGGLRSPRARARPTAARCGAAGARRRAGHLFRPVAAGRWHEIARWAMLVPAAPRPAASRPAPRPRPAWISSSCCVRSKSSCTSSAPGSCSSRARCTGW</sequence>
<dbReference type="EMBL" id="JAUTAS010000001">
    <property type="protein sequence ID" value="MDQ1108960.1"/>
    <property type="molecule type" value="Genomic_DNA"/>
</dbReference>
<evidence type="ECO:0000313" key="2">
    <source>
        <dbReference type="EMBL" id="MDQ1108960.1"/>
    </source>
</evidence>
<evidence type="ECO:0000313" key="3">
    <source>
        <dbReference type="Proteomes" id="UP001226084"/>
    </source>
</evidence>
<comment type="caution">
    <text evidence="2">The sequence shown here is derived from an EMBL/GenBank/DDBJ whole genome shotgun (WGS) entry which is preliminary data.</text>
</comment>
<organism evidence="2 3">
    <name type="scientific">Stenotrophomonas rhizophila</name>
    <dbReference type="NCBI Taxonomy" id="216778"/>
    <lineage>
        <taxon>Bacteria</taxon>
        <taxon>Pseudomonadati</taxon>
        <taxon>Pseudomonadota</taxon>
        <taxon>Gammaproteobacteria</taxon>
        <taxon>Lysobacterales</taxon>
        <taxon>Lysobacteraceae</taxon>
        <taxon>Stenotrophomonas</taxon>
    </lineage>
</organism>